<dbReference type="GO" id="GO:0009252">
    <property type="term" value="P:peptidoglycan biosynthetic process"/>
    <property type="evidence" value="ECO:0007669"/>
    <property type="project" value="UniProtKB-UniRule"/>
</dbReference>
<dbReference type="InterPro" id="IPR001920">
    <property type="entry name" value="Asp/Glu_race"/>
</dbReference>
<feature type="binding site" evidence="7">
    <location>
        <begin position="199"/>
        <end position="200"/>
    </location>
    <ligand>
        <name>substrate</name>
    </ligand>
</feature>
<feature type="binding site" evidence="7">
    <location>
        <begin position="80"/>
        <end position="81"/>
    </location>
    <ligand>
        <name>substrate</name>
    </ligand>
</feature>
<dbReference type="GO" id="GO:0008360">
    <property type="term" value="P:regulation of cell shape"/>
    <property type="evidence" value="ECO:0007669"/>
    <property type="project" value="UniProtKB-KW"/>
</dbReference>
<dbReference type="PANTHER" id="PTHR21198">
    <property type="entry name" value="GLUTAMATE RACEMASE"/>
    <property type="match status" value="1"/>
</dbReference>
<keyword evidence="6 7" id="KW-0961">Cell wall biogenesis/degradation</keyword>
<dbReference type="PANTHER" id="PTHR21198:SF2">
    <property type="entry name" value="GLUTAMATE RACEMASE"/>
    <property type="match status" value="1"/>
</dbReference>
<dbReference type="EC" id="5.1.1.3" evidence="2 7"/>
<proteinExistence type="inferred from homology"/>
<evidence type="ECO:0000256" key="2">
    <source>
        <dbReference type="ARBA" id="ARBA00013090"/>
    </source>
</evidence>
<feature type="binding site" evidence="7">
    <location>
        <begin position="16"/>
        <end position="17"/>
    </location>
    <ligand>
        <name>substrate</name>
    </ligand>
</feature>
<reference evidence="8 9" key="1">
    <citation type="submission" date="2018-08" db="EMBL/GenBank/DDBJ databases">
        <title>A genome reference for cultivated species of the human gut microbiota.</title>
        <authorList>
            <person name="Zou Y."/>
            <person name="Xue W."/>
            <person name="Luo G."/>
        </authorList>
    </citation>
    <scope>NUCLEOTIDE SEQUENCE [LARGE SCALE GENOMIC DNA]</scope>
    <source>
        <strain evidence="8 9">AM40-30BH</strain>
    </source>
</reference>
<evidence type="ECO:0000313" key="9">
    <source>
        <dbReference type="Proteomes" id="UP000284379"/>
    </source>
</evidence>
<dbReference type="Pfam" id="PF01177">
    <property type="entry name" value="Asp_Glu_race"/>
    <property type="match status" value="1"/>
</dbReference>
<dbReference type="HAMAP" id="MF_00258">
    <property type="entry name" value="Glu_racemase"/>
    <property type="match status" value="1"/>
</dbReference>
<dbReference type="InterPro" id="IPR018187">
    <property type="entry name" value="Asp/Glu_racemase_AS_1"/>
</dbReference>
<evidence type="ECO:0000256" key="7">
    <source>
        <dbReference type="HAMAP-Rule" id="MF_00258"/>
    </source>
</evidence>
<dbReference type="RefSeq" id="WP_002558986.1">
    <property type="nucleotide sequence ID" value="NZ_CABJFV010000003.1"/>
</dbReference>
<comment type="function">
    <text evidence="7">Provides the (R)-glutamate required for cell wall biosynthesis.</text>
</comment>
<dbReference type="GeneID" id="69504812"/>
<comment type="caution">
    <text evidence="8">The sequence shown here is derived from an EMBL/GenBank/DDBJ whole genome shotgun (WGS) entry which is preliminary data.</text>
</comment>
<keyword evidence="4 7" id="KW-0573">Peptidoglycan synthesis</keyword>
<dbReference type="Proteomes" id="UP000284379">
    <property type="component" value="Unassembled WGS sequence"/>
</dbReference>
<protein>
    <recommendedName>
        <fullName evidence="2 7">Glutamate racemase</fullName>
        <ecNumber evidence="2 7">5.1.1.3</ecNumber>
    </recommendedName>
</protein>
<dbReference type="SUPFAM" id="SSF53681">
    <property type="entry name" value="Aspartate/glutamate racemase"/>
    <property type="match status" value="2"/>
</dbReference>
<evidence type="ECO:0000256" key="3">
    <source>
        <dbReference type="ARBA" id="ARBA00022960"/>
    </source>
</evidence>
<evidence type="ECO:0000256" key="4">
    <source>
        <dbReference type="ARBA" id="ARBA00022984"/>
    </source>
</evidence>
<organism evidence="8 9">
    <name type="scientific">Bacteroides nordii</name>
    <dbReference type="NCBI Taxonomy" id="291645"/>
    <lineage>
        <taxon>Bacteria</taxon>
        <taxon>Pseudomonadati</taxon>
        <taxon>Bacteroidota</taxon>
        <taxon>Bacteroidia</taxon>
        <taxon>Bacteroidales</taxon>
        <taxon>Bacteroidaceae</taxon>
        <taxon>Bacteroides</taxon>
    </lineage>
</organism>
<dbReference type="GO" id="GO:0008881">
    <property type="term" value="F:glutamate racemase activity"/>
    <property type="evidence" value="ECO:0007669"/>
    <property type="project" value="UniProtKB-UniRule"/>
</dbReference>
<evidence type="ECO:0000256" key="5">
    <source>
        <dbReference type="ARBA" id="ARBA00023235"/>
    </source>
</evidence>
<dbReference type="NCBIfam" id="TIGR00067">
    <property type="entry name" value="glut_race"/>
    <property type="match status" value="1"/>
</dbReference>
<comment type="similarity">
    <text evidence="7">Belongs to the aspartate/glutamate racemases family.</text>
</comment>
<dbReference type="EMBL" id="QSGO01000003">
    <property type="protein sequence ID" value="RHB37006.1"/>
    <property type="molecule type" value="Genomic_DNA"/>
</dbReference>
<dbReference type="FunFam" id="3.40.50.1860:FF:000001">
    <property type="entry name" value="Glutamate racemase"/>
    <property type="match status" value="1"/>
</dbReference>
<dbReference type="AlphaFoldDB" id="A0A413VTQ7"/>
<dbReference type="InterPro" id="IPR033134">
    <property type="entry name" value="Asp/Glu_racemase_AS_2"/>
</dbReference>
<feature type="active site" description="Proton donor/acceptor" evidence="7">
    <location>
        <position position="79"/>
    </location>
</feature>
<evidence type="ECO:0000313" key="8">
    <source>
        <dbReference type="EMBL" id="RHB37006.1"/>
    </source>
</evidence>
<accession>A0A413VTQ7</accession>
<dbReference type="PROSITE" id="PS00924">
    <property type="entry name" value="ASP_GLU_RACEMASE_2"/>
    <property type="match status" value="1"/>
</dbReference>
<comment type="catalytic activity">
    <reaction evidence="1 7">
        <text>L-glutamate = D-glutamate</text>
        <dbReference type="Rhea" id="RHEA:12813"/>
        <dbReference type="ChEBI" id="CHEBI:29985"/>
        <dbReference type="ChEBI" id="CHEBI:29986"/>
        <dbReference type="EC" id="5.1.1.3"/>
    </reaction>
</comment>
<evidence type="ECO:0000256" key="1">
    <source>
        <dbReference type="ARBA" id="ARBA00001602"/>
    </source>
</evidence>
<dbReference type="Gene3D" id="3.40.50.1860">
    <property type="match status" value="2"/>
</dbReference>
<name>A0A413VTQ7_9BACE</name>
<dbReference type="InterPro" id="IPR004391">
    <property type="entry name" value="Glu_race"/>
</dbReference>
<dbReference type="UniPathway" id="UPA00219"/>
<evidence type="ECO:0000256" key="6">
    <source>
        <dbReference type="ARBA" id="ARBA00023316"/>
    </source>
</evidence>
<comment type="pathway">
    <text evidence="7">Cell wall biogenesis; peptidoglycan biosynthesis.</text>
</comment>
<dbReference type="PROSITE" id="PS00923">
    <property type="entry name" value="ASP_GLU_RACEMASE_1"/>
    <property type="match status" value="1"/>
</dbReference>
<dbReference type="InterPro" id="IPR015942">
    <property type="entry name" value="Asp/Glu/hydantoin_racemase"/>
</dbReference>
<sequence length="280" mass="31248">MKQKLSQIPGPIGVFDSGYGGLTILSKIRETLPQYDYIYLGDNARTPYGTRSFEIVYEFTLQAVNKLFEMGCHLVILACNTASAKALRTIQMNDLPHLDPQRRVLGVIRPTVECIGSITHSRHVGVLATAGTIKSESYPMEIHKLFPDIYVSGEACPMWVPLVENNEAQSSGADYFIQKYIDTLLSKDQQIDTVILGCTHYPLLLPKIKHFMPDGIKIVSQGEYVAGSLKDYLHRHPEIAAKCTQNGKCTFCTTEAEEKFIESASAFLNEDITVKRVVLE</sequence>
<keyword evidence="5 7" id="KW-0413">Isomerase</keyword>
<gene>
    <name evidence="7 8" type="primary">murI</name>
    <name evidence="8" type="ORF">DW888_05495</name>
</gene>
<keyword evidence="3 7" id="KW-0133">Cell shape</keyword>
<feature type="active site" description="Proton donor/acceptor" evidence="7">
    <location>
        <position position="198"/>
    </location>
</feature>
<dbReference type="GO" id="GO:0071555">
    <property type="term" value="P:cell wall organization"/>
    <property type="evidence" value="ECO:0007669"/>
    <property type="project" value="UniProtKB-KW"/>
</dbReference>
<feature type="binding site" evidence="7">
    <location>
        <begin position="48"/>
        <end position="49"/>
    </location>
    <ligand>
        <name>substrate</name>
    </ligand>
</feature>